<accession>A0A5K7XFU2</accession>
<organism evidence="2 3">
    <name type="scientific">Lacipirellula parvula</name>
    <dbReference type="NCBI Taxonomy" id="2650471"/>
    <lineage>
        <taxon>Bacteria</taxon>
        <taxon>Pseudomonadati</taxon>
        <taxon>Planctomycetota</taxon>
        <taxon>Planctomycetia</taxon>
        <taxon>Pirellulales</taxon>
        <taxon>Lacipirellulaceae</taxon>
        <taxon>Lacipirellula</taxon>
    </lineage>
</organism>
<dbReference type="RefSeq" id="WP_172992019.1">
    <property type="nucleotide sequence ID" value="NZ_AP021861.1"/>
</dbReference>
<keyword evidence="1" id="KW-0472">Membrane</keyword>
<dbReference type="Pfam" id="PF11026">
    <property type="entry name" value="DUF2721"/>
    <property type="match status" value="1"/>
</dbReference>
<evidence type="ECO:0008006" key="4">
    <source>
        <dbReference type="Google" id="ProtNLM"/>
    </source>
</evidence>
<gene>
    <name evidence="2" type="ORF">PLANPX_2828</name>
</gene>
<protein>
    <recommendedName>
        <fullName evidence="4">DUF2721 domain-containing protein</fullName>
    </recommendedName>
</protein>
<keyword evidence="3" id="KW-1185">Reference proteome</keyword>
<proteinExistence type="predicted"/>
<feature type="transmembrane region" description="Helical" evidence="1">
    <location>
        <begin position="76"/>
        <end position="96"/>
    </location>
</feature>
<evidence type="ECO:0000313" key="2">
    <source>
        <dbReference type="EMBL" id="BBO33216.1"/>
    </source>
</evidence>
<dbReference type="EMBL" id="AP021861">
    <property type="protein sequence ID" value="BBO33216.1"/>
    <property type="molecule type" value="Genomic_DNA"/>
</dbReference>
<reference evidence="3" key="1">
    <citation type="submission" date="2019-10" db="EMBL/GenBank/DDBJ databases">
        <title>Lacipirellula parvula gen. nov., sp. nov., representing a lineage of planctomycetes widespread in freshwater anoxic habitats, and description of the family Lacipirellulaceae.</title>
        <authorList>
            <person name="Dedysh S.N."/>
            <person name="Kulichevskaya I.S."/>
            <person name="Beletsky A.V."/>
            <person name="Rakitin A.L."/>
            <person name="Mardanov A.V."/>
            <person name="Ivanova A.A."/>
            <person name="Saltykova V.X."/>
            <person name="Rijpstra W.I.C."/>
            <person name="Sinninghe Damste J.S."/>
            <person name="Ravin N.V."/>
        </authorList>
    </citation>
    <scope>NUCLEOTIDE SEQUENCE [LARGE SCALE GENOMIC DNA]</scope>
    <source>
        <strain evidence="3">PX69</strain>
    </source>
</reference>
<dbReference type="AlphaFoldDB" id="A0A5K7XFU2"/>
<feature type="transmembrane region" description="Helical" evidence="1">
    <location>
        <begin position="102"/>
        <end position="127"/>
    </location>
</feature>
<evidence type="ECO:0000256" key="1">
    <source>
        <dbReference type="SAM" id="Phobius"/>
    </source>
</evidence>
<keyword evidence="1" id="KW-0812">Transmembrane</keyword>
<dbReference type="InterPro" id="IPR021279">
    <property type="entry name" value="DUF2721"/>
</dbReference>
<feature type="transmembrane region" description="Helical" evidence="1">
    <location>
        <begin position="6"/>
        <end position="28"/>
    </location>
</feature>
<sequence length="144" mass="15821">MPLNELIPVLQTAIGPVILISGIGALLLSMNHRLGRIIDRSRNLVDLRRTASEKRLLRIELQLGILWRRARILQKAITLAVTTALLAVTIVIVLFIGTLLVLPISVVIVILFSACLACLAASLGFYLKDINLSLRALAHELDQE</sequence>
<evidence type="ECO:0000313" key="3">
    <source>
        <dbReference type="Proteomes" id="UP000326837"/>
    </source>
</evidence>
<name>A0A5K7XFU2_9BACT</name>
<dbReference type="KEGG" id="lpav:PLANPX_2828"/>
<keyword evidence="1" id="KW-1133">Transmembrane helix</keyword>
<dbReference type="Proteomes" id="UP000326837">
    <property type="component" value="Chromosome"/>
</dbReference>